<reference evidence="2 3" key="1">
    <citation type="submission" date="2021-03" db="EMBL/GenBank/DDBJ databases">
        <title>Antimicrobial resistance genes in bacteria isolated from Japanese honey, and their potential for conferring macrolide and lincosamide resistance in the American foulbrood pathogen Paenibacillus larvae.</title>
        <authorList>
            <person name="Okamoto M."/>
            <person name="Kumagai M."/>
            <person name="Kanamori H."/>
            <person name="Takamatsu D."/>
        </authorList>
    </citation>
    <scope>NUCLEOTIDE SEQUENCE [LARGE SCALE GENOMIC DNA]</scope>
    <source>
        <strain evidence="2 3">J34TS1</strain>
    </source>
</reference>
<keyword evidence="3" id="KW-1185">Reference proteome</keyword>
<dbReference type="EMBL" id="BORT01000019">
    <property type="protein sequence ID" value="GIO49146.1"/>
    <property type="molecule type" value="Genomic_DNA"/>
</dbReference>
<evidence type="ECO:0000259" key="1">
    <source>
        <dbReference type="Pfam" id="PF01978"/>
    </source>
</evidence>
<accession>A0A919YCL0</accession>
<dbReference type="PANTHER" id="PTHR34293">
    <property type="entry name" value="HTH-TYPE TRANSCRIPTIONAL REGULATOR TRMBL2"/>
    <property type="match status" value="1"/>
</dbReference>
<dbReference type="InterPro" id="IPR036388">
    <property type="entry name" value="WH-like_DNA-bd_sf"/>
</dbReference>
<dbReference type="SUPFAM" id="SSF46785">
    <property type="entry name" value="Winged helix' DNA-binding domain"/>
    <property type="match status" value="1"/>
</dbReference>
<dbReference type="InterPro" id="IPR002831">
    <property type="entry name" value="Tscrpt_reg_TrmB_N"/>
</dbReference>
<dbReference type="Proteomes" id="UP000682811">
    <property type="component" value="Unassembled WGS sequence"/>
</dbReference>
<evidence type="ECO:0000313" key="3">
    <source>
        <dbReference type="Proteomes" id="UP000682811"/>
    </source>
</evidence>
<dbReference type="InterPro" id="IPR036390">
    <property type="entry name" value="WH_DNA-bd_sf"/>
</dbReference>
<dbReference type="Gene3D" id="1.10.10.10">
    <property type="entry name" value="Winged helix-like DNA-binding domain superfamily/Winged helix DNA-binding domain"/>
    <property type="match status" value="1"/>
</dbReference>
<proteinExistence type="predicted"/>
<feature type="domain" description="Transcription regulator TrmB N-terminal" evidence="1">
    <location>
        <begin position="34"/>
        <end position="101"/>
    </location>
</feature>
<dbReference type="PANTHER" id="PTHR34293:SF1">
    <property type="entry name" value="HTH-TYPE TRANSCRIPTIONAL REGULATOR TRMBL2"/>
    <property type="match status" value="1"/>
</dbReference>
<dbReference type="CDD" id="cd09124">
    <property type="entry name" value="PLDc_like_TrmB_middle"/>
    <property type="match status" value="1"/>
</dbReference>
<protein>
    <submittedName>
        <fullName evidence="2">Transcriptional regulator</fullName>
    </submittedName>
</protein>
<evidence type="ECO:0000313" key="2">
    <source>
        <dbReference type="EMBL" id="GIO49146.1"/>
    </source>
</evidence>
<organism evidence="2 3">
    <name type="scientific">Paenibacillus azoreducens</name>
    <dbReference type="NCBI Taxonomy" id="116718"/>
    <lineage>
        <taxon>Bacteria</taxon>
        <taxon>Bacillati</taxon>
        <taxon>Bacillota</taxon>
        <taxon>Bacilli</taxon>
        <taxon>Bacillales</taxon>
        <taxon>Paenibacillaceae</taxon>
        <taxon>Paenibacillus</taxon>
    </lineage>
</organism>
<dbReference type="AlphaFoldDB" id="A0A919YCL0"/>
<name>A0A919YCL0_9BACL</name>
<dbReference type="InterPro" id="IPR051797">
    <property type="entry name" value="TrmB-like"/>
</dbReference>
<sequence>MDSNSHWHYEIDLGYRNYGTLIPSSKDRELDDLLHKFGFSQYESKVYETLAATVQPLDASMIVKHSGVPKAKIYEVISRMVDKGMVLESISEKKKLYTALPLPLVIEKLTSEFQSDIKELERQKLQKEIVDDRVWSLKADTSIEAQIRQMLLDAGDSIRFSSWKDDFQLYLPILEEKERAGVRVEALAVGEIQSSLKSLVIMEPSREHVTLERFRLLIVDDAEVLFAGVEEEAWQAIKTRAQPFVRFFTDYFHHDILLSKITTKYKDIMLNDKEIMTQLMQLRY</sequence>
<dbReference type="Pfam" id="PF01978">
    <property type="entry name" value="TrmB"/>
    <property type="match status" value="1"/>
</dbReference>
<gene>
    <name evidence="2" type="ORF">J34TS1_39110</name>
</gene>
<comment type="caution">
    <text evidence="2">The sequence shown here is derived from an EMBL/GenBank/DDBJ whole genome shotgun (WGS) entry which is preliminary data.</text>
</comment>